<protein>
    <submittedName>
        <fullName evidence="3">ABC-1 domain-containing protein</fullName>
    </submittedName>
</protein>
<dbReference type="SUPFAM" id="SSF56112">
    <property type="entry name" value="Protein kinase-like (PK-like)"/>
    <property type="match status" value="1"/>
</dbReference>
<dbReference type="InterPro" id="IPR011009">
    <property type="entry name" value="Kinase-like_dom_sf"/>
</dbReference>
<dbReference type="AlphaFoldDB" id="A0A075GVM3"/>
<dbReference type="CDD" id="cd05121">
    <property type="entry name" value="ABC1_ADCK3-like"/>
    <property type="match status" value="1"/>
</dbReference>
<feature type="domain" description="ABC1 atypical kinase-like" evidence="2">
    <location>
        <begin position="69"/>
        <end position="195"/>
    </location>
</feature>
<dbReference type="InterPro" id="IPR050154">
    <property type="entry name" value="UbiB_kinase"/>
</dbReference>
<dbReference type="PANTHER" id="PTHR10566">
    <property type="entry name" value="CHAPERONE-ACTIVITY OF BC1 COMPLEX CABC1 -RELATED"/>
    <property type="match status" value="1"/>
</dbReference>
<evidence type="ECO:0000256" key="1">
    <source>
        <dbReference type="ARBA" id="ARBA00009670"/>
    </source>
</evidence>
<proteinExistence type="inferred from homology"/>
<sequence>MPVFLALRKDRKLWIKQDGNNVDEKRFRKNARKILNVCISLGPVYIKFGQWLSSRADILPQPYLEELSKLQDSVPAVPFEKVKPIIEKDIGKIEEKFDDLDENSLSGASLGQVHRATKNGQQVIVKVRRPGIEKQVERDLKVLMKIIPFVMKFVDPNLRFSIIPIMKQFGESIHEEMDYSKESENLKKIKRIWSHTTT</sequence>
<organism evidence="3">
    <name type="scientific">uncultured marine thaumarchaeote KM3_191_E02</name>
    <dbReference type="NCBI Taxonomy" id="1456080"/>
    <lineage>
        <taxon>Archaea</taxon>
        <taxon>Nitrososphaerota</taxon>
        <taxon>environmental samples</taxon>
    </lineage>
</organism>
<evidence type="ECO:0000259" key="2">
    <source>
        <dbReference type="Pfam" id="PF03109"/>
    </source>
</evidence>
<accession>A0A075GVM3</accession>
<dbReference type="PANTHER" id="PTHR10566:SF113">
    <property type="entry name" value="PROTEIN ACTIVITY OF BC1 COMPLEX KINASE 7, CHLOROPLASTIC"/>
    <property type="match status" value="1"/>
</dbReference>
<reference evidence="3" key="1">
    <citation type="journal article" date="2014" name="Genome Biol. Evol.">
        <title>Pangenome evidence for extensive interdomain horizontal transfer affecting lineage core and shell genes in uncultured planktonic thaumarchaeota and euryarchaeota.</title>
        <authorList>
            <person name="Deschamps P."/>
            <person name="Zivanovic Y."/>
            <person name="Moreira D."/>
            <person name="Rodriguez-Valera F."/>
            <person name="Lopez-Garcia P."/>
        </authorList>
    </citation>
    <scope>NUCLEOTIDE SEQUENCE</scope>
</reference>
<comment type="similarity">
    <text evidence="1">Belongs to the protein kinase superfamily. ADCK protein kinase family.</text>
</comment>
<evidence type="ECO:0000313" key="3">
    <source>
        <dbReference type="EMBL" id="AIF06367.1"/>
    </source>
</evidence>
<dbReference type="Pfam" id="PF03109">
    <property type="entry name" value="ABC1"/>
    <property type="match status" value="1"/>
</dbReference>
<dbReference type="EMBL" id="KF900767">
    <property type="protein sequence ID" value="AIF06367.1"/>
    <property type="molecule type" value="Genomic_DNA"/>
</dbReference>
<dbReference type="InterPro" id="IPR004147">
    <property type="entry name" value="ABC1_dom"/>
</dbReference>
<name>A0A075GVM3_9ARCH</name>